<evidence type="ECO:0000313" key="2">
    <source>
        <dbReference type="Proteomes" id="UP000624243"/>
    </source>
</evidence>
<reference evidence="1 2" key="1">
    <citation type="journal article" date="2020" name="Microorganisms">
        <title>Reliable Identification of Environmental Pseudomonas Isolates Using the rpoD Gene.</title>
        <authorList>
            <consortium name="The Broad Institute Genome Sequencing Platform"/>
            <person name="Girard L."/>
            <person name="Lood C."/>
            <person name="Rokni-Zadeh H."/>
            <person name="van Noort V."/>
            <person name="Lavigne R."/>
            <person name="De Mot R."/>
        </authorList>
    </citation>
    <scope>NUCLEOTIDE SEQUENCE [LARGE SCALE GENOMIC DNA]</scope>
    <source>
        <strain evidence="1 2">RW1P2</strain>
    </source>
</reference>
<name>A0ACC5UJM4_9PSED</name>
<keyword evidence="2" id="KW-1185">Reference proteome</keyword>
<comment type="caution">
    <text evidence="1">The sequence shown here is derived from an EMBL/GenBank/DDBJ whole genome shotgun (WGS) entry which is preliminary data.</text>
</comment>
<dbReference type="EMBL" id="JABWSB020000003">
    <property type="protein sequence ID" value="MBV4514610.1"/>
    <property type="molecule type" value="Genomic_DNA"/>
</dbReference>
<accession>A0ACC5UJM4</accession>
<proteinExistence type="predicted"/>
<protein>
    <submittedName>
        <fullName evidence="1">Nuclear transport factor 2 family protein</fullName>
    </submittedName>
</protein>
<evidence type="ECO:0000313" key="1">
    <source>
        <dbReference type="EMBL" id="MBV4514610.1"/>
    </source>
</evidence>
<organism evidence="1 2">
    <name type="scientific">Pseudomonas kurunegalensis</name>
    <dbReference type="NCBI Taxonomy" id="485880"/>
    <lineage>
        <taxon>Bacteria</taxon>
        <taxon>Pseudomonadati</taxon>
        <taxon>Pseudomonadota</taxon>
        <taxon>Gammaproteobacteria</taxon>
        <taxon>Pseudomonadales</taxon>
        <taxon>Pseudomonadaceae</taxon>
        <taxon>Pseudomonas</taxon>
    </lineage>
</organism>
<gene>
    <name evidence="1" type="ORF">HU758_005230</name>
</gene>
<sequence>MQTSVDITRHFFSRYNAHDLQGMLACFSPEGRVDYLPIGLEGAVDVAGLEIWGALIDAFPDLNNQVTAQYIDEHAQTIVVEVTIRGTQVKDAFGIDNLGRSFELPHVFILELTDDGLILAMKAYWDNVTWYQALGKKQIG</sequence>
<dbReference type="Proteomes" id="UP000624243">
    <property type="component" value="Unassembled WGS sequence"/>
</dbReference>